<evidence type="ECO:0000313" key="3">
    <source>
        <dbReference type="EMBL" id="VVC90393.1"/>
    </source>
</evidence>
<organism evidence="3 4">
    <name type="scientific">Leptidea sinapis</name>
    <dbReference type="NCBI Taxonomy" id="189913"/>
    <lineage>
        <taxon>Eukaryota</taxon>
        <taxon>Metazoa</taxon>
        <taxon>Ecdysozoa</taxon>
        <taxon>Arthropoda</taxon>
        <taxon>Hexapoda</taxon>
        <taxon>Insecta</taxon>
        <taxon>Pterygota</taxon>
        <taxon>Neoptera</taxon>
        <taxon>Endopterygota</taxon>
        <taxon>Lepidoptera</taxon>
        <taxon>Glossata</taxon>
        <taxon>Ditrysia</taxon>
        <taxon>Papilionoidea</taxon>
        <taxon>Pieridae</taxon>
        <taxon>Dismorphiinae</taxon>
        <taxon>Leptidea</taxon>
    </lineage>
</organism>
<evidence type="ECO:0000256" key="1">
    <source>
        <dbReference type="SAM" id="MobiDB-lite"/>
    </source>
</evidence>
<dbReference type="Proteomes" id="UP000324832">
    <property type="component" value="Unassembled WGS sequence"/>
</dbReference>
<protein>
    <recommendedName>
        <fullName evidence="2">Sperm microtubule inner protein 1 C-terminal domain-containing protein</fullName>
    </recommendedName>
</protein>
<dbReference type="InterPro" id="IPR054323">
    <property type="entry name" value="SPMIP1_C"/>
</dbReference>
<dbReference type="PANTHER" id="PTHR35826:SF1">
    <property type="entry name" value="PROTEIN ATP6V1FNB-LIKE"/>
    <property type="match status" value="1"/>
</dbReference>
<reference evidence="3 4" key="1">
    <citation type="submission" date="2017-07" db="EMBL/GenBank/DDBJ databases">
        <authorList>
            <person name="Talla V."/>
            <person name="Backstrom N."/>
        </authorList>
    </citation>
    <scope>NUCLEOTIDE SEQUENCE [LARGE SCALE GENOMIC DNA]</scope>
</reference>
<accession>A0A5E4Q005</accession>
<dbReference type="Pfam" id="PF22589">
    <property type="entry name" value="SPMIP1"/>
    <property type="match status" value="1"/>
</dbReference>
<evidence type="ECO:0000259" key="2">
    <source>
        <dbReference type="Pfam" id="PF22589"/>
    </source>
</evidence>
<proteinExistence type="predicted"/>
<dbReference type="EMBL" id="FZQP02000781">
    <property type="protein sequence ID" value="VVC90393.1"/>
    <property type="molecule type" value="Genomic_DNA"/>
</dbReference>
<gene>
    <name evidence="3" type="ORF">LSINAPIS_LOCUS3310</name>
</gene>
<name>A0A5E4Q005_9NEOP</name>
<sequence length="226" mass="26109">MPLIDITNPAVIIFLIENYEKENRLRLNWIHKHRKQIEEAATLHREPKNYYETDVIAHNMIEGMATITRDHVVAGYNRRKVPLRDAPFIPGVKNLRRGHSIVDVGLGDVKDDPRLGRADTDLSTDPVMRPIEPEVTGIIYKPKPEFGRVQYLAKRSKIDPEKRYYFAETGNFEYGWRMKDTKMHQKPLYGRCWHLTRALRSRVGPQPDPPHYKSSDLPGPSSCAGI</sequence>
<dbReference type="PANTHER" id="PTHR35826">
    <property type="entry name" value="PROTEIN ATP6V1FNB-LIKE"/>
    <property type="match status" value="1"/>
</dbReference>
<evidence type="ECO:0000313" key="4">
    <source>
        <dbReference type="Proteomes" id="UP000324832"/>
    </source>
</evidence>
<feature type="region of interest" description="Disordered" evidence="1">
    <location>
        <begin position="204"/>
        <end position="226"/>
    </location>
</feature>
<keyword evidence="4" id="KW-1185">Reference proteome</keyword>
<dbReference type="AlphaFoldDB" id="A0A5E4Q005"/>
<feature type="domain" description="Sperm microtubule inner protein 1 C-terminal" evidence="2">
    <location>
        <begin position="117"/>
        <end position="209"/>
    </location>
</feature>